<feature type="domain" description="Syntaxin N-terminal" evidence="2">
    <location>
        <begin position="24"/>
        <end position="135"/>
    </location>
</feature>
<dbReference type="OrthoDB" id="364348at2759"/>
<dbReference type="Gene3D" id="1.20.5.110">
    <property type="match status" value="1"/>
</dbReference>
<dbReference type="GO" id="GO:0006906">
    <property type="term" value="P:vesicle fusion"/>
    <property type="evidence" value="ECO:0007669"/>
    <property type="project" value="TreeGrafter"/>
</dbReference>
<dbReference type="InterPro" id="IPR045242">
    <property type="entry name" value="Syntaxin"/>
</dbReference>
<dbReference type="SUPFAM" id="SSF47661">
    <property type="entry name" value="t-snare proteins"/>
    <property type="match status" value="1"/>
</dbReference>
<name>R7TM07_CAPTE</name>
<organism evidence="3">
    <name type="scientific">Capitella teleta</name>
    <name type="common">Polychaete worm</name>
    <dbReference type="NCBI Taxonomy" id="283909"/>
    <lineage>
        <taxon>Eukaryota</taxon>
        <taxon>Metazoa</taxon>
        <taxon>Spiralia</taxon>
        <taxon>Lophotrochozoa</taxon>
        <taxon>Annelida</taxon>
        <taxon>Polychaeta</taxon>
        <taxon>Sedentaria</taxon>
        <taxon>Scolecida</taxon>
        <taxon>Capitellidae</taxon>
        <taxon>Capitella</taxon>
    </lineage>
</organism>
<dbReference type="Gene3D" id="1.20.58.70">
    <property type="match status" value="1"/>
</dbReference>
<dbReference type="GO" id="GO:0031201">
    <property type="term" value="C:SNARE complex"/>
    <property type="evidence" value="ECO:0007669"/>
    <property type="project" value="TreeGrafter"/>
</dbReference>
<dbReference type="EnsemblMetazoa" id="CapteT210736">
    <property type="protein sequence ID" value="CapteP210736"/>
    <property type="gene ID" value="CapteG210736"/>
</dbReference>
<keyword evidence="5" id="KW-1185">Reference proteome</keyword>
<dbReference type="STRING" id="283909.R7TM07"/>
<dbReference type="GO" id="GO:0005484">
    <property type="term" value="F:SNAP receptor activity"/>
    <property type="evidence" value="ECO:0007669"/>
    <property type="project" value="TreeGrafter"/>
</dbReference>
<reference evidence="5" key="1">
    <citation type="submission" date="2012-12" db="EMBL/GenBank/DDBJ databases">
        <authorList>
            <person name="Hellsten U."/>
            <person name="Grimwood J."/>
            <person name="Chapman J.A."/>
            <person name="Shapiro H."/>
            <person name="Aerts A."/>
            <person name="Otillar R.P."/>
            <person name="Terry A.Y."/>
            <person name="Boore J.L."/>
            <person name="Simakov O."/>
            <person name="Marletaz F."/>
            <person name="Cho S.-J."/>
            <person name="Edsinger-Gonzales E."/>
            <person name="Havlak P."/>
            <person name="Kuo D.-H."/>
            <person name="Larsson T."/>
            <person name="Lv J."/>
            <person name="Arendt D."/>
            <person name="Savage R."/>
            <person name="Osoegawa K."/>
            <person name="de Jong P."/>
            <person name="Lindberg D.R."/>
            <person name="Seaver E.C."/>
            <person name="Weisblat D.A."/>
            <person name="Putnam N.H."/>
            <person name="Grigoriev I.V."/>
            <person name="Rokhsar D.S."/>
        </authorList>
    </citation>
    <scope>NUCLEOTIDE SEQUENCE</scope>
    <source>
        <strain evidence="5">I ESC-2004</strain>
    </source>
</reference>
<protein>
    <recommendedName>
        <fullName evidence="2">Syntaxin N-terminal domain-containing protein</fullName>
    </recommendedName>
</protein>
<dbReference type="OMA" id="AGIIVWK"/>
<evidence type="ECO:0000313" key="3">
    <source>
        <dbReference type="EMBL" id="ELT94838.1"/>
    </source>
</evidence>
<dbReference type="SMART" id="SM00503">
    <property type="entry name" value="SynN"/>
    <property type="match status" value="1"/>
</dbReference>
<sequence>MSSGNPTYGSTSATREGDFASHGSRQPSGSIYNELIDKIKGNIFVIENNASLLVNCNKQIGTNADSRDLRKKIQTSEQKTKEIISETIDALKQVKASFSAQSKTQKLQYGRLMNEFEEAVKSYNDQQMIVVERVRSARPLVDARTIVIIEHEDDDEGASLLDREARRVQMQENEGSEDAELDFLLEREEEMRILERNTLELNQIFHELHRIVHEQEAVIGERGFGKSSCNLRVLLQIASRATWRQRAIMWCEGSSSWRNAIILRKQKYLKRKGKRVAIGMHMKSSLDISSNFIVRV</sequence>
<reference evidence="3 5" key="2">
    <citation type="journal article" date="2013" name="Nature">
        <title>Insights into bilaterian evolution from three spiralian genomes.</title>
        <authorList>
            <person name="Simakov O."/>
            <person name="Marletaz F."/>
            <person name="Cho S.J."/>
            <person name="Edsinger-Gonzales E."/>
            <person name="Havlak P."/>
            <person name="Hellsten U."/>
            <person name="Kuo D.H."/>
            <person name="Larsson T."/>
            <person name="Lv J."/>
            <person name="Arendt D."/>
            <person name="Savage R."/>
            <person name="Osoegawa K."/>
            <person name="de Jong P."/>
            <person name="Grimwood J."/>
            <person name="Chapman J.A."/>
            <person name="Shapiro H."/>
            <person name="Aerts A."/>
            <person name="Otillar R.P."/>
            <person name="Terry A.Y."/>
            <person name="Boore J.L."/>
            <person name="Grigoriev I.V."/>
            <person name="Lindberg D.R."/>
            <person name="Seaver E.C."/>
            <person name="Weisblat D.A."/>
            <person name="Putnam N.H."/>
            <person name="Rokhsar D.S."/>
        </authorList>
    </citation>
    <scope>NUCLEOTIDE SEQUENCE</scope>
    <source>
        <strain evidence="3 5">I ESC-2004</strain>
    </source>
</reference>
<evidence type="ECO:0000259" key="2">
    <source>
        <dbReference type="SMART" id="SM00503"/>
    </source>
</evidence>
<evidence type="ECO:0000313" key="4">
    <source>
        <dbReference type="EnsemblMetazoa" id="CapteP210736"/>
    </source>
</evidence>
<dbReference type="Proteomes" id="UP000014760">
    <property type="component" value="Unassembled WGS sequence"/>
</dbReference>
<dbReference type="Pfam" id="PF14523">
    <property type="entry name" value="Syntaxin_2"/>
    <property type="match status" value="1"/>
</dbReference>
<dbReference type="PANTHER" id="PTHR19957:SF38">
    <property type="entry name" value="LD27581P"/>
    <property type="match status" value="1"/>
</dbReference>
<dbReference type="AlphaFoldDB" id="R7TM07"/>
<dbReference type="GO" id="GO:0012505">
    <property type="term" value="C:endomembrane system"/>
    <property type="evidence" value="ECO:0007669"/>
    <property type="project" value="TreeGrafter"/>
</dbReference>
<dbReference type="EMBL" id="AMQN01012099">
    <property type="status" value="NOT_ANNOTATED_CDS"/>
    <property type="molecule type" value="Genomic_DNA"/>
</dbReference>
<evidence type="ECO:0000313" key="5">
    <source>
        <dbReference type="Proteomes" id="UP000014760"/>
    </source>
</evidence>
<dbReference type="GO" id="GO:0048278">
    <property type="term" value="P:vesicle docking"/>
    <property type="evidence" value="ECO:0007669"/>
    <property type="project" value="TreeGrafter"/>
</dbReference>
<gene>
    <name evidence="3" type="ORF">CAPTEDRAFT_210736</name>
</gene>
<reference evidence="4" key="3">
    <citation type="submission" date="2015-06" db="UniProtKB">
        <authorList>
            <consortium name="EnsemblMetazoa"/>
        </authorList>
    </citation>
    <scope>IDENTIFICATION</scope>
</reference>
<dbReference type="InterPro" id="IPR010989">
    <property type="entry name" value="SNARE"/>
</dbReference>
<proteinExistence type="predicted"/>
<dbReference type="InterPro" id="IPR006011">
    <property type="entry name" value="Syntaxin_N"/>
</dbReference>
<evidence type="ECO:0000256" key="1">
    <source>
        <dbReference type="SAM" id="MobiDB-lite"/>
    </source>
</evidence>
<feature type="compositionally biased region" description="Polar residues" evidence="1">
    <location>
        <begin position="1"/>
        <end position="14"/>
    </location>
</feature>
<feature type="region of interest" description="Disordered" evidence="1">
    <location>
        <begin position="1"/>
        <end position="27"/>
    </location>
</feature>
<dbReference type="GO" id="GO:0006886">
    <property type="term" value="P:intracellular protein transport"/>
    <property type="evidence" value="ECO:0007669"/>
    <property type="project" value="TreeGrafter"/>
</dbReference>
<dbReference type="PANTHER" id="PTHR19957">
    <property type="entry name" value="SYNTAXIN"/>
    <property type="match status" value="1"/>
</dbReference>
<dbReference type="HOGENOM" id="CLU_940875_0_0_1"/>
<accession>R7TM07</accession>
<dbReference type="GO" id="GO:0000149">
    <property type="term" value="F:SNARE binding"/>
    <property type="evidence" value="ECO:0007669"/>
    <property type="project" value="TreeGrafter"/>
</dbReference>
<dbReference type="EMBL" id="KB309293">
    <property type="protein sequence ID" value="ELT94838.1"/>
    <property type="molecule type" value="Genomic_DNA"/>
</dbReference>